<dbReference type="CDD" id="cd21941">
    <property type="entry name" value="ZIP_TSC22D4"/>
    <property type="match status" value="1"/>
</dbReference>
<dbReference type="InterPro" id="IPR000580">
    <property type="entry name" value="TSC22/Bun"/>
</dbReference>
<feature type="compositionally biased region" description="Low complexity" evidence="10">
    <location>
        <begin position="21"/>
        <end position="42"/>
    </location>
</feature>
<evidence type="ECO:0000256" key="2">
    <source>
        <dbReference type="ARBA" id="ARBA00004496"/>
    </source>
</evidence>
<feature type="coiled-coil region" evidence="9">
    <location>
        <begin position="193"/>
        <end position="227"/>
    </location>
</feature>
<keyword evidence="12" id="KW-1185">Reference proteome</keyword>
<comment type="caution">
    <text evidence="11">The sequence shown here is derived from an EMBL/GenBank/DDBJ whole genome shotgun (WGS) entry which is preliminary data.</text>
</comment>
<keyword evidence="9" id="KW-0175">Coiled coil</keyword>
<proteinExistence type="inferred from homology"/>
<dbReference type="Pfam" id="PF01166">
    <property type="entry name" value="TSC22"/>
    <property type="match status" value="1"/>
</dbReference>
<evidence type="ECO:0000256" key="10">
    <source>
        <dbReference type="SAM" id="MobiDB-lite"/>
    </source>
</evidence>
<evidence type="ECO:0000256" key="8">
    <source>
        <dbReference type="ARBA" id="ARBA00039911"/>
    </source>
</evidence>
<evidence type="ECO:0000256" key="4">
    <source>
        <dbReference type="ARBA" id="ARBA00022490"/>
    </source>
</evidence>
<keyword evidence="4" id="KW-0963">Cytoplasm</keyword>
<keyword evidence="5" id="KW-0805">Transcription regulation</keyword>
<gene>
    <name evidence="11" type="primary">Tsc22d3_1</name>
    <name evidence="11" type="ORF">RHAINO_R15989</name>
</gene>
<dbReference type="EMBL" id="VWZS01011115">
    <property type="protein sequence ID" value="NXH65366.1"/>
    <property type="molecule type" value="Genomic_DNA"/>
</dbReference>
<dbReference type="SUPFAM" id="SSF58026">
    <property type="entry name" value="Delta-sleep-inducing peptide immunoreactive peptide"/>
    <property type="match status" value="1"/>
</dbReference>
<dbReference type="Proteomes" id="UP000583164">
    <property type="component" value="Unassembled WGS sequence"/>
</dbReference>
<dbReference type="GO" id="GO:0005634">
    <property type="term" value="C:nucleus"/>
    <property type="evidence" value="ECO:0007669"/>
    <property type="project" value="UniProtKB-SubCell"/>
</dbReference>
<dbReference type="Gene3D" id="1.20.5.490">
    <property type="entry name" value="Single helix bin"/>
    <property type="match status" value="1"/>
</dbReference>
<evidence type="ECO:0000256" key="5">
    <source>
        <dbReference type="ARBA" id="ARBA00023015"/>
    </source>
</evidence>
<dbReference type="InterPro" id="IPR047862">
    <property type="entry name" value="TSC22/BUN_CS"/>
</dbReference>
<sequence length="249" mass="25939">MSRKKSGFAITSVRGGSGNAPGDASGATTGSSSSSSGSPSGSRFRLVRLLSPGEVLRRGRWLCRDFYERDASPRGGGGGGAGRVPVSLDSPRAVPAPHQPRSLGAFAQLVQQVRGRGLLGQGRGDHAPDPSTPLCLQALPPKPPSPRPGGGAELSVRLGLAGEESEDDGAGSGVTAIDNKIERAMDLVKSHLLLAVREEVEALREQIRELSERRAALERENLLLRALATPQQLARLLSLQPPGPPPGPP</sequence>
<accession>A0A7K9LTU4</accession>
<keyword evidence="7" id="KW-0539">Nucleus</keyword>
<dbReference type="AlphaFoldDB" id="A0A7K9LTU4"/>
<feature type="non-terminal residue" evidence="11">
    <location>
        <position position="249"/>
    </location>
</feature>
<dbReference type="PROSITE" id="PS01289">
    <property type="entry name" value="TSC22"/>
    <property type="match status" value="1"/>
</dbReference>
<keyword evidence="6" id="KW-0804">Transcription</keyword>
<feature type="region of interest" description="Disordered" evidence="10">
    <location>
        <begin position="120"/>
        <end position="153"/>
    </location>
</feature>
<feature type="region of interest" description="Disordered" evidence="10">
    <location>
        <begin position="1"/>
        <end position="45"/>
    </location>
</feature>
<evidence type="ECO:0000256" key="9">
    <source>
        <dbReference type="SAM" id="Coils"/>
    </source>
</evidence>
<name>A0A7K9LTU4_9PASS</name>
<dbReference type="GO" id="GO:0043066">
    <property type="term" value="P:negative regulation of apoptotic process"/>
    <property type="evidence" value="ECO:0007669"/>
    <property type="project" value="TreeGrafter"/>
</dbReference>
<organism evidence="11 12">
    <name type="scientific">Rhabdornis inornatus</name>
    <dbReference type="NCBI Taxonomy" id="237438"/>
    <lineage>
        <taxon>Eukaryota</taxon>
        <taxon>Metazoa</taxon>
        <taxon>Chordata</taxon>
        <taxon>Craniata</taxon>
        <taxon>Vertebrata</taxon>
        <taxon>Euteleostomi</taxon>
        <taxon>Archelosauria</taxon>
        <taxon>Archosauria</taxon>
        <taxon>Dinosauria</taxon>
        <taxon>Saurischia</taxon>
        <taxon>Theropoda</taxon>
        <taxon>Coelurosauria</taxon>
        <taxon>Aves</taxon>
        <taxon>Neognathae</taxon>
        <taxon>Neoaves</taxon>
        <taxon>Telluraves</taxon>
        <taxon>Australaves</taxon>
        <taxon>Passeriformes</taxon>
        <taxon>Rhabdornithidae</taxon>
        <taxon>Rhabdornis</taxon>
    </lineage>
</organism>
<evidence type="ECO:0000313" key="12">
    <source>
        <dbReference type="Proteomes" id="UP000583164"/>
    </source>
</evidence>
<dbReference type="GO" id="GO:0006357">
    <property type="term" value="P:regulation of transcription by RNA polymerase II"/>
    <property type="evidence" value="ECO:0007669"/>
    <property type="project" value="InterPro"/>
</dbReference>
<comment type="similarity">
    <text evidence="3">Belongs to the TSC-22/Dip/Bun family.</text>
</comment>
<dbReference type="PANTHER" id="PTHR46745">
    <property type="entry name" value="TSC22 DOMAIN FAMILY PROTEIN 1"/>
    <property type="match status" value="1"/>
</dbReference>
<dbReference type="GO" id="GO:0008284">
    <property type="term" value="P:positive regulation of cell population proliferation"/>
    <property type="evidence" value="ECO:0007669"/>
    <property type="project" value="TreeGrafter"/>
</dbReference>
<evidence type="ECO:0000313" key="11">
    <source>
        <dbReference type="EMBL" id="NXH65366.1"/>
    </source>
</evidence>
<evidence type="ECO:0000256" key="3">
    <source>
        <dbReference type="ARBA" id="ARBA00007908"/>
    </source>
</evidence>
<evidence type="ECO:0000256" key="6">
    <source>
        <dbReference type="ARBA" id="ARBA00023163"/>
    </source>
</evidence>
<feature type="non-terminal residue" evidence="11">
    <location>
        <position position="1"/>
    </location>
</feature>
<reference evidence="11 12" key="1">
    <citation type="submission" date="2019-09" db="EMBL/GenBank/DDBJ databases">
        <title>Bird 10,000 Genomes (B10K) Project - Family phase.</title>
        <authorList>
            <person name="Zhang G."/>
        </authorList>
    </citation>
    <scope>NUCLEOTIDE SEQUENCE [LARGE SCALE GENOMIC DNA]</scope>
    <source>
        <strain evidence="11">B10K-DU-001-29</strain>
        <tissue evidence="11">Muscle</tissue>
    </source>
</reference>
<feature type="region of interest" description="Disordered" evidence="10">
    <location>
        <begin position="68"/>
        <end position="91"/>
    </location>
</feature>
<dbReference type="PANTHER" id="PTHR46745:SF1">
    <property type="entry name" value="TSC22 DOMAIN FAMILY PROTEIN 1"/>
    <property type="match status" value="1"/>
</dbReference>
<evidence type="ECO:0000256" key="1">
    <source>
        <dbReference type="ARBA" id="ARBA00004123"/>
    </source>
</evidence>
<protein>
    <recommendedName>
        <fullName evidence="8">TSC22 domain family protein 1</fullName>
    </recommendedName>
</protein>
<dbReference type="GO" id="GO:0005829">
    <property type="term" value="C:cytosol"/>
    <property type="evidence" value="ECO:0007669"/>
    <property type="project" value="TreeGrafter"/>
</dbReference>
<comment type="subcellular location">
    <subcellularLocation>
        <location evidence="2">Cytoplasm</location>
    </subcellularLocation>
    <subcellularLocation>
        <location evidence="1">Nucleus</location>
    </subcellularLocation>
</comment>
<evidence type="ECO:0000256" key="7">
    <source>
        <dbReference type="ARBA" id="ARBA00023242"/>
    </source>
</evidence>